<reference evidence="2 3" key="1">
    <citation type="journal article" date="2021" name="Microorganisms">
        <title>Acidisoma silvae sp. nov. and Acidisomacellulosilytica sp. nov., Two Acidophilic Bacteria Isolated from Decaying Wood, Hydrolyzing Cellulose and Producing Poly-3-hydroxybutyrate.</title>
        <authorList>
            <person name="Mieszkin S."/>
            <person name="Pouder E."/>
            <person name="Uroz S."/>
            <person name="Simon-Colin C."/>
            <person name="Alain K."/>
        </authorList>
    </citation>
    <scope>NUCLEOTIDE SEQUENCE [LARGE SCALE GENOMIC DNA]</scope>
    <source>
        <strain evidence="2 3">HW T5.17</strain>
    </source>
</reference>
<protein>
    <submittedName>
        <fullName evidence="2">Uncharacterized protein</fullName>
    </submittedName>
</protein>
<evidence type="ECO:0000313" key="2">
    <source>
        <dbReference type="EMBL" id="MCB8881828.1"/>
    </source>
</evidence>
<organism evidence="2 3">
    <name type="scientific">Acidisoma cellulosilyticum</name>
    <dbReference type="NCBI Taxonomy" id="2802395"/>
    <lineage>
        <taxon>Bacteria</taxon>
        <taxon>Pseudomonadati</taxon>
        <taxon>Pseudomonadota</taxon>
        <taxon>Alphaproteobacteria</taxon>
        <taxon>Acetobacterales</taxon>
        <taxon>Acidocellaceae</taxon>
        <taxon>Acidisoma</taxon>
    </lineage>
</organism>
<feature type="compositionally biased region" description="Low complexity" evidence="1">
    <location>
        <begin position="259"/>
        <end position="294"/>
    </location>
</feature>
<keyword evidence="3" id="KW-1185">Reference proteome</keyword>
<dbReference type="InterPro" id="IPR011990">
    <property type="entry name" value="TPR-like_helical_dom_sf"/>
</dbReference>
<name>A0A963Z4W7_9PROT</name>
<comment type="caution">
    <text evidence="2">The sequence shown here is derived from an EMBL/GenBank/DDBJ whole genome shotgun (WGS) entry which is preliminary data.</text>
</comment>
<dbReference type="RefSeq" id="WP_227308489.1">
    <property type="nucleotide sequence ID" value="NZ_JAESVA010000005.1"/>
</dbReference>
<sequence length="294" mass="33019">MASITFPPQRKKLLKAVERQFIGAGWAVDTTINDLRDLYVECNDLRFMIKCIDETRIDYESEGSIVSKLERLAREVQNIRNFPIIVVFDRHFLSVPLDGLTTLGIFALTLDDLPSVLELAAFSNKIPEGLDERQTYLVQRSINYATCTSERYANAKNSAEAIKWGKIAVTNSIGFSQAHMHLFKILKNNREFAAAAEIGKLIIGFRPDDPTVIRGLEDLALQRGDQAEAAKWRRRLEDQPTTPRSFNDILAKQRDQRARSAQPSVAASPSEPEPLPAKSGLARLLAGLRRSPDR</sequence>
<dbReference type="AlphaFoldDB" id="A0A963Z4W7"/>
<dbReference type="Proteomes" id="UP000721844">
    <property type="component" value="Unassembled WGS sequence"/>
</dbReference>
<accession>A0A963Z4W7</accession>
<feature type="region of interest" description="Disordered" evidence="1">
    <location>
        <begin position="231"/>
        <end position="294"/>
    </location>
</feature>
<dbReference type="Gene3D" id="1.25.40.10">
    <property type="entry name" value="Tetratricopeptide repeat domain"/>
    <property type="match status" value="1"/>
</dbReference>
<evidence type="ECO:0000313" key="3">
    <source>
        <dbReference type="Proteomes" id="UP000721844"/>
    </source>
</evidence>
<dbReference type="SUPFAM" id="SSF81901">
    <property type="entry name" value="HCP-like"/>
    <property type="match status" value="1"/>
</dbReference>
<evidence type="ECO:0000256" key="1">
    <source>
        <dbReference type="SAM" id="MobiDB-lite"/>
    </source>
</evidence>
<proteinExistence type="predicted"/>
<gene>
    <name evidence="2" type="ORF">ACELLULO517_16390</name>
</gene>
<dbReference type="EMBL" id="JAESVA010000005">
    <property type="protein sequence ID" value="MCB8881828.1"/>
    <property type="molecule type" value="Genomic_DNA"/>
</dbReference>